<protein>
    <submittedName>
        <fullName evidence="2">N2227-domain-containing protein</fullName>
    </submittedName>
</protein>
<keyword evidence="1" id="KW-0472">Membrane</keyword>
<keyword evidence="1" id="KW-0812">Transmembrane</keyword>
<dbReference type="PANTHER" id="PTHR12303">
    <property type="entry name" value="CARNOSINE N-METHYLTRANSFERASE"/>
    <property type="match status" value="1"/>
</dbReference>
<keyword evidence="3" id="KW-1185">Reference proteome</keyword>
<dbReference type="HOGENOM" id="CLU_030612_2_1_1"/>
<dbReference type="AlphaFoldDB" id="S7RQW4"/>
<name>S7RQW4_GLOTA</name>
<dbReference type="EMBL" id="KB469302">
    <property type="protein sequence ID" value="EPQ55304.1"/>
    <property type="molecule type" value="Genomic_DNA"/>
</dbReference>
<sequence length="383" mass="42291">MPAPPWPAVASSDLLVLLALVLITLLALKLLPLRDIHGLLSPSPPTDPFSVQHALASYASYRALSLAELDRMRRSYATLLTREQKRLAYELGYTKKLNRYAELIDANARFTSAVCAFARSHYSIPPSPSPSTPDLARVRDALRHLVRDWSAECAAERAKAHAPILAVLSSLPSPSNQTVLVPGSGLNRLAHEIARLGFAVTACEVSAYQNLLYRVLARTQQPEQHTLHPYAHWWSHARSAADLFRAIRVPDVPPFALPSIALLEHDFHAPSARLPPASYDAVVTLFFLDTSLNLLATLARIRELLKRGGTWLNLGPLLWTPGQQAALEGALDEVVAAAEACGFVFDAQERGAKTRAVECEYTADPRAMMRWVYRAEFWAARKV</sequence>
<dbReference type="GeneID" id="19309545"/>
<dbReference type="KEGG" id="gtr:GLOTRDRAFT_93785"/>
<dbReference type="SUPFAM" id="SSF53335">
    <property type="entry name" value="S-adenosyl-L-methionine-dependent methyltransferases"/>
    <property type="match status" value="1"/>
</dbReference>
<gene>
    <name evidence="2" type="ORF">GLOTRDRAFT_93785</name>
</gene>
<dbReference type="PANTHER" id="PTHR12303:SF13">
    <property type="match status" value="1"/>
</dbReference>
<organism evidence="2 3">
    <name type="scientific">Gloeophyllum trabeum (strain ATCC 11539 / FP-39264 / Madison 617)</name>
    <name type="common">Brown rot fungus</name>
    <dbReference type="NCBI Taxonomy" id="670483"/>
    <lineage>
        <taxon>Eukaryota</taxon>
        <taxon>Fungi</taxon>
        <taxon>Dikarya</taxon>
        <taxon>Basidiomycota</taxon>
        <taxon>Agaricomycotina</taxon>
        <taxon>Agaricomycetes</taxon>
        <taxon>Gloeophyllales</taxon>
        <taxon>Gloeophyllaceae</taxon>
        <taxon>Gloeophyllum</taxon>
    </lineage>
</organism>
<dbReference type="InterPro" id="IPR012901">
    <property type="entry name" value="CARME"/>
</dbReference>
<dbReference type="Proteomes" id="UP000030669">
    <property type="component" value="Unassembled WGS sequence"/>
</dbReference>
<dbReference type="RefSeq" id="XP_007866448.1">
    <property type="nucleotide sequence ID" value="XM_007868257.1"/>
</dbReference>
<dbReference type="GO" id="GO:0008757">
    <property type="term" value="F:S-adenosylmethionine-dependent methyltransferase activity"/>
    <property type="evidence" value="ECO:0007669"/>
    <property type="project" value="InterPro"/>
</dbReference>
<dbReference type="OrthoDB" id="978at2759"/>
<proteinExistence type="predicted"/>
<evidence type="ECO:0000256" key="1">
    <source>
        <dbReference type="SAM" id="Phobius"/>
    </source>
</evidence>
<accession>S7RQW4</accession>
<evidence type="ECO:0000313" key="3">
    <source>
        <dbReference type="Proteomes" id="UP000030669"/>
    </source>
</evidence>
<reference evidence="2 3" key="1">
    <citation type="journal article" date="2012" name="Science">
        <title>The Paleozoic origin of enzymatic lignin decomposition reconstructed from 31 fungal genomes.</title>
        <authorList>
            <person name="Floudas D."/>
            <person name="Binder M."/>
            <person name="Riley R."/>
            <person name="Barry K."/>
            <person name="Blanchette R.A."/>
            <person name="Henrissat B."/>
            <person name="Martinez A.T."/>
            <person name="Otillar R."/>
            <person name="Spatafora J.W."/>
            <person name="Yadav J.S."/>
            <person name="Aerts A."/>
            <person name="Benoit I."/>
            <person name="Boyd A."/>
            <person name="Carlson A."/>
            <person name="Copeland A."/>
            <person name="Coutinho P.M."/>
            <person name="de Vries R.P."/>
            <person name="Ferreira P."/>
            <person name="Findley K."/>
            <person name="Foster B."/>
            <person name="Gaskell J."/>
            <person name="Glotzer D."/>
            <person name="Gorecki P."/>
            <person name="Heitman J."/>
            <person name="Hesse C."/>
            <person name="Hori C."/>
            <person name="Igarashi K."/>
            <person name="Jurgens J.A."/>
            <person name="Kallen N."/>
            <person name="Kersten P."/>
            <person name="Kohler A."/>
            <person name="Kuees U."/>
            <person name="Kumar T.K.A."/>
            <person name="Kuo A."/>
            <person name="LaButti K."/>
            <person name="Larrondo L.F."/>
            <person name="Lindquist E."/>
            <person name="Ling A."/>
            <person name="Lombard V."/>
            <person name="Lucas S."/>
            <person name="Lundell T."/>
            <person name="Martin R."/>
            <person name="McLaughlin D.J."/>
            <person name="Morgenstern I."/>
            <person name="Morin E."/>
            <person name="Murat C."/>
            <person name="Nagy L.G."/>
            <person name="Nolan M."/>
            <person name="Ohm R.A."/>
            <person name="Patyshakuliyeva A."/>
            <person name="Rokas A."/>
            <person name="Ruiz-Duenas F.J."/>
            <person name="Sabat G."/>
            <person name="Salamov A."/>
            <person name="Samejima M."/>
            <person name="Schmutz J."/>
            <person name="Slot J.C."/>
            <person name="St John F."/>
            <person name="Stenlid J."/>
            <person name="Sun H."/>
            <person name="Sun S."/>
            <person name="Syed K."/>
            <person name="Tsang A."/>
            <person name="Wiebenga A."/>
            <person name="Young D."/>
            <person name="Pisabarro A."/>
            <person name="Eastwood D.C."/>
            <person name="Martin F."/>
            <person name="Cullen D."/>
            <person name="Grigoriev I.V."/>
            <person name="Hibbett D.S."/>
        </authorList>
    </citation>
    <scope>NUCLEOTIDE SEQUENCE [LARGE SCALE GENOMIC DNA]</scope>
    <source>
        <strain evidence="2 3">ATCC 11539</strain>
    </source>
</reference>
<dbReference type="OMA" id="WSHHATE"/>
<feature type="transmembrane region" description="Helical" evidence="1">
    <location>
        <begin position="6"/>
        <end position="28"/>
    </location>
</feature>
<dbReference type="Pfam" id="PF07942">
    <property type="entry name" value="CARME"/>
    <property type="match status" value="1"/>
</dbReference>
<dbReference type="eggNOG" id="KOG2798">
    <property type="taxonomic scope" value="Eukaryota"/>
</dbReference>
<dbReference type="InterPro" id="IPR029063">
    <property type="entry name" value="SAM-dependent_MTases_sf"/>
</dbReference>
<dbReference type="Gene3D" id="3.40.50.150">
    <property type="entry name" value="Vaccinia Virus protein VP39"/>
    <property type="match status" value="1"/>
</dbReference>
<evidence type="ECO:0000313" key="2">
    <source>
        <dbReference type="EMBL" id="EPQ55304.1"/>
    </source>
</evidence>
<dbReference type="SMART" id="SM01296">
    <property type="entry name" value="N2227"/>
    <property type="match status" value="1"/>
</dbReference>
<keyword evidence="1" id="KW-1133">Transmembrane helix</keyword>